<evidence type="ECO:0000313" key="5">
    <source>
        <dbReference type="Proteomes" id="UP001601444"/>
    </source>
</evidence>
<dbReference type="RefSeq" id="WP_387699035.1">
    <property type="nucleotide sequence ID" value="NZ_JBIAMX010000002.1"/>
</dbReference>
<dbReference type="InterPro" id="IPR050109">
    <property type="entry name" value="HTH-type_TetR-like_transc_reg"/>
</dbReference>
<dbReference type="Pfam" id="PF00440">
    <property type="entry name" value="TetR_N"/>
    <property type="match status" value="1"/>
</dbReference>
<evidence type="ECO:0000259" key="3">
    <source>
        <dbReference type="PROSITE" id="PS50977"/>
    </source>
</evidence>
<dbReference type="InterPro" id="IPR009057">
    <property type="entry name" value="Homeodomain-like_sf"/>
</dbReference>
<evidence type="ECO:0000256" key="1">
    <source>
        <dbReference type="ARBA" id="ARBA00023125"/>
    </source>
</evidence>
<dbReference type="EMBL" id="JBIAMX010000002">
    <property type="protein sequence ID" value="MFF0542006.1"/>
    <property type="molecule type" value="Genomic_DNA"/>
</dbReference>
<feature type="domain" description="HTH tetR-type" evidence="3">
    <location>
        <begin position="18"/>
        <end position="78"/>
    </location>
</feature>
<keyword evidence="1 2" id="KW-0238">DNA-binding</keyword>
<sequence>MASTQRMYGGVSAERRRAERRQRLLDAALDIIGEHGMAGLSVRGVCARAGLTSRFFYENFRDTDALAAELFDEQMEHVLARAATAVTDIDTAGDLPAKIRAAGGHFLDELTRDPRIARLVWTEALSHPALAERRLAAIRLIAATGAQWARELLDLPPGPDPRLEATFLLLIGGYAEIALAWQNGAVDLTRDELLDLCRDYTLARVDLVTPH</sequence>
<dbReference type="SUPFAM" id="SSF46689">
    <property type="entry name" value="Homeodomain-like"/>
    <property type="match status" value="1"/>
</dbReference>
<gene>
    <name evidence="4" type="ORF">ACFYTF_04135</name>
</gene>
<accession>A0ABW6PHX7</accession>
<name>A0ABW6PHX7_9NOCA</name>
<evidence type="ECO:0000256" key="2">
    <source>
        <dbReference type="PROSITE-ProRule" id="PRU00335"/>
    </source>
</evidence>
<dbReference type="PANTHER" id="PTHR30055:SF226">
    <property type="entry name" value="HTH-TYPE TRANSCRIPTIONAL REGULATOR PKSA"/>
    <property type="match status" value="1"/>
</dbReference>
<dbReference type="PANTHER" id="PTHR30055">
    <property type="entry name" value="HTH-TYPE TRANSCRIPTIONAL REGULATOR RUTR"/>
    <property type="match status" value="1"/>
</dbReference>
<dbReference type="InterPro" id="IPR001647">
    <property type="entry name" value="HTH_TetR"/>
</dbReference>
<reference evidence="4 5" key="1">
    <citation type="submission" date="2024-10" db="EMBL/GenBank/DDBJ databases">
        <title>The Natural Products Discovery Center: Release of the First 8490 Sequenced Strains for Exploring Actinobacteria Biosynthetic Diversity.</title>
        <authorList>
            <person name="Kalkreuter E."/>
            <person name="Kautsar S.A."/>
            <person name="Yang D."/>
            <person name="Bader C.D."/>
            <person name="Teijaro C.N."/>
            <person name="Fluegel L."/>
            <person name="Davis C.M."/>
            <person name="Simpson J.R."/>
            <person name="Lauterbach L."/>
            <person name="Steele A.D."/>
            <person name="Gui C."/>
            <person name="Meng S."/>
            <person name="Li G."/>
            <person name="Viehrig K."/>
            <person name="Ye F."/>
            <person name="Su P."/>
            <person name="Kiefer A.F."/>
            <person name="Nichols A."/>
            <person name="Cepeda A.J."/>
            <person name="Yan W."/>
            <person name="Fan B."/>
            <person name="Jiang Y."/>
            <person name="Adhikari A."/>
            <person name="Zheng C.-J."/>
            <person name="Schuster L."/>
            <person name="Cowan T.M."/>
            <person name="Smanski M.J."/>
            <person name="Chevrette M.G."/>
            <person name="De Carvalho L.P.S."/>
            <person name="Shen B."/>
        </authorList>
    </citation>
    <scope>NUCLEOTIDE SEQUENCE [LARGE SCALE GENOMIC DNA]</scope>
    <source>
        <strain evidence="4 5">NPDC004045</strain>
    </source>
</reference>
<evidence type="ECO:0000313" key="4">
    <source>
        <dbReference type="EMBL" id="MFF0542006.1"/>
    </source>
</evidence>
<protein>
    <submittedName>
        <fullName evidence="4">TetR/AcrR family transcriptional regulator</fullName>
    </submittedName>
</protein>
<proteinExistence type="predicted"/>
<comment type="caution">
    <text evidence="4">The sequence shown here is derived from an EMBL/GenBank/DDBJ whole genome shotgun (WGS) entry which is preliminary data.</text>
</comment>
<dbReference type="PROSITE" id="PS50977">
    <property type="entry name" value="HTH_TETR_2"/>
    <property type="match status" value="1"/>
</dbReference>
<dbReference type="Proteomes" id="UP001601444">
    <property type="component" value="Unassembled WGS sequence"/>
</dbReference>
<keyword evidence="5" id="KW-1185">Reference proteome</keyword>
<feature type="DNA-binding region" description="H-T-H motif" evidence="2">
    <location>
        <begin position="41"/>
        <end position="60"/>
    </location>
</feature>
<dbReference type="Gene3D" id="1.10.357.10">
    <property type="entry name" value="Tetracycline Repressor, domain 2"/>
    <property type="match status" value="1"/>
</dbReference>
<organism evidence="4 5">
    <name type="scientific">Nocardia thailandica</name>
    <dbReference type="NCBI Taxonomy" id="257275"/>
    <lineage>
        <taxon>Bacteria</taxon>
        <taxon>Bacillati</taxon>
        <taxon>Actinomycetota</taxon>
        <taxon>Actinomycetes</taxon>
        <taxon>Mycobacteriales</taxon>
        <taxon>Nocardiaceae</taxon>
        <taxon>Nocardia</taxon>
    </lineage>
</organism>